<reference evidence="5" key="1">
    <citation type="submission" date="2020-01" db="EMBL/GenBank/DDBJ databases">
        <authorList>
            <person name="Richard D."/>
        </authorList>
    </citation>
    <scope>NUCLEOTIDE SEQUENCE</scope>
    <source>
        <strain evidence="5">JP541</strain>
    </source>
</reference>
<dbReference type="AlphaFoldDB" id="A0A8I0H7M1"/>
<evidence type="ECO:0000256" key="3">
    <source>
        <dbReference type="ARBA" id="ARBA00022989"/>
    </source>
</evidence>
<evidence type="ECO:0000313" key="6">
    <source>
        <dbReference type="Proteomes" id="UP000653002"/>
    </source>
</evidence>
<gene>
    <name evidence="5" type="ORF">GUH15_32595</name>
</gene>
<evidence type="ECO:0000313" key="5">
    <source>
        <dbReference type="EMBL" id="MBD4340701.1"/>
    </source>
</evidence>
<dbReference type="PANTHER" id="PTHR36985:SF1">
    <property type="entry name" value="TRANSLOCATION AND ASSEMBLY MODULE SUBUNIT TAMB"/>
    <property type="match status" value="1"/>
</dbReference>
<feature type="non-terminal residue" evidence="5">
    <location>
        <position position="81"/>
    </location>
</feature>
<dbReference type="Proteomes" id="UP000653002">
    <property type="component" value="Unassembled WGS sequence"/>
</dbReference>
<keyword evidence="2" id="KW-0812">Transmembrane</keyword>
<name>A0A8I0H7M1_XANCI</name>
<comment type="subcellular location">
    <subcellularLocation>
        <location evidence="1">Membrane</location>
        <topology evidence="1">Single-pass membrane protein</topology>
    </subcellularLocation>
</comment>
<comment type="caution">
    <text evidence="5">The sequence shown here is derived from an EMBL/GenBank/DDBJ whole genome shotgun (WGS) entry which is preliminary data.</text>
</comment>
<evidence type="ECO:0000256" key="2">
    <source>
        <dbReference type="ARBA" id="ARBA00022692"/>
    </source>
</evidence>
<dbReference type="PANTHER" id="PTHR36985">
    <property type="entry name" value="TRANSLOCATION AND ASSEMBLY MODULE SUBUNIT TAMB"/>
    <property type="match status" value="1"/>
</dbReference>
<feature type="non-terminal residue" evidence="5">
    <location>
        <position position="1"/>
    </location>
</feature>
<proteinExistence type="predicted"/>
<keyword evidence="3" id="KW-1133">Transmembrane helix</keyword>
<sequence length="81" mass="8993">LSLANAFMPDQVVAFTGDIDGGLYISGAMEKPKLSGDLSLDSVSVYARQAGARYWFDNRPLKIENNQLIFNKFAIYTTSRN</sequence>
<protein>
    <submittedName>
        <fullName evidence="5">Uncharacterized protein</fullName>
    </submittedName>
</protein>
<accession>A0A8I0H7M1</accession>
<dbReference type="EMBL" id="JAABFR010002783">
    <property type="protein sequence ID" value="MBD4340701.1"/>
    <property type="molecule type" value="Genomic_DNA"/>
</dbReference>
<evidence type="ECO:0000256" key="1">
    <source>
        <dbReference type="ARBA" id="ARBA00004167"/>
    </source>
</evidence>
<organism evidence="5 6">
    <name type="scientific">Xanthomonas citri pv. citri</name>
    <dbReference type="NCBI Taxonomy" id="611301"/>
    <lineage>
        <taxon>Bacteria</taxon>
        <taxon>Pseudomonadati</taxon>
        <taxon>Pseudomonadota</taxon>
        <taxon>Gammaproteobacteria</taxon>
        <taxon>Lysobacterales</taxon>
        <taxon>Lysobacteraceae</taxon>
        <taxon>Xanthomonas</taxon>
    </lineage>
</organism>
<evidence type="ECO:0000256" key="4">
    <source>
        <dbReference type="ARBA" id="ARBA00023136"/>
    </source>
</evidence>
<dbReference type="GO" id="GO:0016020">
    <property type="term" value="C:membrane"/>
    <property type="evidence" value="ECO:0007669"/>
    <property type="project" value="UniProtKB-SubCell"/>
</dbReference>
<keyword evidence="4" id="KW-0472">Membrane</keyword>